<name>A0A8J5WRJ8_ZIZPA</name>
<dbReference type="PANTHER" id="PTHR31431:SF1">
    <property type="entry name" value="NUCLEOPORIN NUP188"/>
    <property type="match status" value="1"/>
</dbReference>
<organism evidence="1 2">
    <name type="scientific">Zizania palustris</name>
    <name type="common">Northern wild rice</name>
    <dbReference type="NCBI Taxonomy" id="103762"/>
    <lineage>
        <taxon>Eukaryota</taxon>
        <taxon>Viridiplantae</taxon>
        <taxon>Streptophyta</taxon>
        <taxon>Embryophyta</taxon>
        <taxon>Tracheophyta</taxon>
        <taxon>Spermatophyta</taxon>
        <taxon>Magnoliopsida</taxon>
        <taxon>Liliopsida</taxon>
        <taxon>Poales</taxon>
        <taxon>Poaceae</taxon>
        <taxon>BOP clade</taxon>
        <taxon>Oryzoideae</taxon>
        <taxon>Oryzeae</taxon>
        <taxon>Zizaniinae</taxon>
        <taxon>Zizania</taxon>
    </lineage>
</organism>
<dbReference type="GO" id="GO:0044611">
    <property type="term" value="C:nuclear pore inner ring"/>
    <property type="evidence" value="ECO:0007669"/>
    <property type="project" value="TreeGrafter"/>
</dbReference>
<reference evidence="1" key="2">
    <citation type="submission" date="2021-02" db="EMBL/GenBank/DDBJ databases">
        <authorList>
            <person name="Kimball J.A."/>
            <person name="Haas M.W."/>
            <person name="Macchietto M."/>
            <person name="Kono T."/>
            <person name="Duquette J."/>
            <person name="Shao M."/>
        </authorList>
    </citation>
    <scope>NUCLEOTIDE SEQUENCE</scope>
    <source>
        <tissue evidence="1">Fresh leaf tissue</tissue>
    </source>
</reference>
<evidence type="ECO:0000313" key="1">
    <source>
        <dbReference type="EMBL" id="KAG8095468.1"/>
    </source>
</evidence>
<protein>
    <submittedName>
        <fullName evidence="1">Uncharacterized protein</fullName>
    </submittedName>
</protein>
<proteinExistence type="predicted"/>
<evidence type="ECO:0000313" key="2">
    <source>
        <dbReference type="Proteomes" id="UP000729402"/>
    </source>
</evidence>
<accession>A0A8J5WRJ8</accession>
<gene>
    <name evidence="1" type="ORF">GUJ93_ZPchr0012g18872</name>
</gene>
<reference evidence="1" key="1">
    <citation type="journal article" date="2021" name="bioRxiv">
        <title>Whole Genome Assembly and Annotation of Northern Wild Rice, Zizania palustris L., Supports a Whole Genome Duplication in the Zizania Genus.</title>
        <authorList>
            <person name="Haas M."/>
            <person name="Kono T."/>
            <person name="Macchietto M."/>
            <person name="Millas R."/>
            <person name="McGilp L."/>
            <person name="Shao M."/>
            <person name="Duquette J."/>
            <person name="Hirsch C.N."/>
            <person name="Kimball J."/>
        </authorList>
    </citation>
    <scope>NUCLEOTIDE SEQUENCE</scope>
    <source>
        <tissue evidence="1">Fresh leaf tissue</tissue>
    </source>
</reference>
<comment type="caution">
    <text evidence="1">The sequence shown here is derived from an EMBL/GenBank/DDBJ whole genome shotgun (WGS) entry which is preliminary data.</text>
</comment>
<dbReference type="GO" id="GO:0017056">
    <property type="term" value="F:structural constituent of nuclear pore"/>
    <property type="evidence" value="ECO:0007669"/>
    <property type="project" value="InterPro"/>
</dbReference>
<dbReference type="GO" id="GO:0006606">
    <property type="term" value="P:protein import into nucleus"/>
    <property type="evidence" value="ECO:0007669"/>
    <property type="project" value="TreeGrafter"/>
</dbReference>
<dbReference type="EMBL" id="JAAALK010000080">
    <property type="protein sequence ID" value="KAG8095468.1"/>
    <property type="molecule type" value="Genomic_DNA"/>
</dbReference>
<dbReference type="GO" id="GO:0006405">
    <property type="term" value="P:RNA export from nucleus"/>
    <property type="evidence" value="ECO:0007669"/>
    <property type="project" value="TreeGrafter"/>
</dbReference>
<dbReference type="PANTHER" id="PTHR31431">
    <property type="entry name" value="NUCLEOPORIN NUP188 HOMOLOG"/>
    <property type="match status" value="1"/>
</dbReference>
<dbReference type="AlphaFoldDB" id="A0A8J5WRJ8"/>
<dbReference type="Proteomes" id="UP000729402">
    <property type="component" value="Unassembled WGS sequence"/>
</dbReference>
<dbReference type="OrthoDB" id="787141at2759"/>
<sequence>MAIQAAAARAFSILCFTAYKAQPQLMENASIFVSGPEIWRLQSSMSCILDNEEKTNDCLVAVFNLLSSAARYQPTLLISLVEQGNNHRLIEQILGYIGRCTELMDRSPSLLFGVLDLLKALWESGVQFIYILEKLRSSRTFWENLSQCTRTTFDSYPIDSIETVDEKFSLRYFCLGTIFEIMSYELFLHGKLLTESKDYDLSPDGSNEQKKPSVAPCPSDPVLKWFDMATVENLIIYLSSNECQNNILHCAKVASCLCVIRLLTKLSSGDTGSLSFSVVKKIQLISSKAKPEEGKKRRINSFLYPSWWCLHYAMDHGCALPSSLLTSSTLSPAGV</sequence>
<keyword evidence="2" id="KW-1185">Reference proteome</keyword>
<dbReference type="InterPro" id="IPR044840">
    <property type="entry name" value="Nup188"/>
</dbReference>